<accession>A0A3B5ZUL0</accession>
<dbReference type="EnsemblPlants" id="TraesCS1D02G172300.1">
    <property type="protein sequence ID" value="TraesCS1D02G172300.1.cds1"/>
    <property type="gene ID" value="TraesCS1D02G172300"/>
</dbReference>
<reference evidence="1" key="1">
    <citation type="submission" date="2018-08" db="EMBL/GenBank/DDBJ databases">
        <authorList>
            <person name="Rossello M."/>
        </authorList>
    </citation>
    <scope>NUCLEOTIDE SEQUENCE [LARGE SCALE GENOMIC DNA]</scope>
    <source>
        <strain evidence="1">cv. Chinese Spring</strain>
    </source>
</reference>
<evidence type="ECO:0000313" key="1">
    <source>
        <dbReference type="EnsemblPlants" id="TraesCS1D02G172300.1.cds1"/>
    </source>
</evidence>
<dbReference type="Gramene" id="TraesSYM1D03G00487640.1">
    <property type="protein sequence ID" value="TraesSYM1D03G00487640.1.CDS1"/>
    <property type="gene ID" value="TraesSYM1D03G00487640"/>
</dbReference>
<dbReference type="OrthoDB" id="684581at2759"/>
<dbReference type="Gramene" id="TraesSTA1D03G00479600.1">
    <property type="protein sequence ID" value="TraesSTA1D03G00479600.1.CDS1"/>
    <property type="gene ID" value="TraesSTA1D03G00479600"/>
</dbReference>
<dbReference type="Gramene" id="TraesARI1D03G00486570.1">
    <property type="protein sequence ID" value="TraesARI1D03G00486570.1.CDS1"/>
    <property type="gene ID" value="TraesARI1D03G00486570"/>
</dbReference>
<dbReference type="Gramene" id="TraesRN1D0100472600.1">
    <property type="protein sequence ID" value="TraesRN1D0100472600.1"/>
    <property type="gene ID" value="TraesRN1D0100472600"/>
</dbReference>
<dbReference type="GeneID" id="123168004"/>
<sequence>MANANRWWAAANVVSQAFAQAVGIPEEVLRSINLAIAKLEARAGLLRAIRDGATLEEATAGYVEPGPAGVLPAALLEDARRGIKRRRSLHALARGLPLCAHALGRAPDAETSQRWESCNVAALTYARRAQMRLRNAASFYIAAMDAIDLASVLPFGAPLRVAWMGAAERLTRLAAREATMARDNMVMMGLAVAQQAWIAMAMMGPAPGALGGGINNQVHHQ</sequence>
<organism evidence="1">
    <name type="scientific">Triticum aestivum</name>
    <name type="common">Wheat</name>
    <dbReference type="NCBI Taxonomy" id="4565"/>
    <lineage>
        <taxon>Eukaryota</taxon>
        <taxon>Viridiplantae</taxon>
        <taxon>Streptophyta</taxon>
        <taxon>Embryophyta</taxon>
        <taxon>Tracheophyta</taxon>
        <taxon>Spermatophyta</taxon>
        <taxon>Magnoliopsida</taxon>
        <taxon>Liliopsida</taxon>
        <taxon>Poales</taxon>
        <taxon>Poaceae</taxon>
        <taxon>BOP clade</taxon>
        <taxon>Pooideae</taxon>
        <taxon>Triticodae</taxon>
        <taxon>Triticeae</taxon>
        <taxon>Triticinae</taxon>
        <taxon>Triticum</taxon>
    </lineage>
</organism>
<protein>
    <submittedName>
        <fullName evidence="1">Uncharacterized protein</fullName>
    </submittedName>
</protein>
<dbReference type="OMA" id="RWEHAMA"/>
<dbReference type="Gramene" id="TraesLDM1D03G00483480.1">
    <property type="protein sequence ID" value="TraesLDM1D03G00483480.1.CDS1"/>
    <property type="gene ID" value="TraesLDM1D03G00483480"/>
</dbReference>
<dbReference type="Gramene" id="TraesPARA_EIv1.0_0270660.1">
    <property type="protein sequence ID" value="TraesPARA_EIv1.0_0270660.1.CDS1"/>
    <property type="gene ID" value="TraesPARA_EIv1.0_0270660"/>
</dbReference>
<reference evidence="1" key="2">
    <citation type="submission" date="2018-10" db="UniProtKB">
        <authorList>
            <consortium name="EnsemblPlants"/>
        </authorList>
    </citation>
    <scope>IDENTIFICATION</scope>
</reference>
<evidence type="ECO:0000313" key="2">
    <source>
        <dbReference type="Proteomes" id="UP000019116"/>
    </source>
</evidence>
<dbReference type="SMR" id="A0A3B5ZUL0"/>
<gene>
    <name evidence="1" type="primary">LOC123168004</name>
</gene>
<dbReference type="Gramene" id="TraesWEE_scaffold_164547_01G000100.1">
    <property type="protein sequence ID" value="TraesWEE_scaffold_164547_01G000100.1"/>
    <property type="gene ID" value="TraesWEE_scaffold_164547_01G000100"/>
</dbReference>
<dbReference type="Gramene" id="TraesMAC1D03G00480370.1">
    <property type="protein sequence ID" value="TraesMAC1D03G00480370.1.CDS1"/>
    <property type="gene ID" value="TraesMAC1D03G00480370"/>
</dbReference>
<dbReference type="Proteomes" id="UP000019116">
    <property type="component" value="Chromosome 1D"/>
</dbReference>
<name>A0A3B5ZUL0_WHEAT</name>
<dbReference type="Gramene" id="TraesJAG1D03G00480300.1">
    <property type="protein sequence ID" value="TraesJAG1D03G00480300.1.CDS1"/>
    <property type="gene ID" value="TraesJAG1D03G00480300"/>
</dbReference>
<dbReference type="Gramene" id="TraesCS1D02G172300.1">
    <property type="protein sequence ID" value="TraesCS1D02G172300.1.cds1"/>
    <property type="gene ID" value="TraesCS1D02G172300"/>
</dbReference>
<dbReference type="Gramene" id="TraesROB_scaffold_165709_01G000100.1">
    <property type="protein sequence ID" value="TraesROB_scaffold_165709_01G000100.1"/>
    <property type="gene ID" value="TraesROB_scaffold_165709_01G000100"/>
</dbReference>
<dbReference type="Gramene" id="TraesCAD_scaffold_145119_01G000100.1">
    <property type="protein sequence ID" value="TraesCAD_scaffold_145119_01G000100.1"/>
    <property type="gene ID" value="TraesCAD_scaffold_145119_01G000100"/>
</dbReference>
<dbReference type="RefSeq" id="XP_044441805.1">
    <property type="nucleotide sequence ID" value="XM_044585870.1"/>
</dbReference>
<dbReference type="Gramene" id="TraesCS1D03G0444600.1">
    <property type="protein sequence ID" value="TraesCS1D03G0444600.1.CDS1"/>
    <property type="gene ID" value="TraesCS1D03G0444600"/>
</dbReference>
<dbReference type="Gramene" id="TraesNOR1D03G00488430.1">
    <property type="protein sequence ID" value="TraesNOR1D03G00488430.1.CDS1"/>
    <property type="gene ID" value="TraesNOR1D03G00488430"/>
</dbReference>
<keyword evidence="2" id="KW-1185">Reference proteome</keyword>
<dbReference type="Gramene" id="TraesCLE_scaffold_174063_01G000200.1">
    <property type="protein sequence ID" value="TraesCLE_scaffold_174063_01G000200.1"/>
    <property type="gene ID" value="TraesCLE_scaffold_174063_01G000200"/>
</dbReference>
<proteinExistence type="predicted"/>
<dbReference type="AlphaFoldDB" id="A0A3B5ZUL0"/>